<organism evidence="2 3">
    <name type="scientific">Pocillopora damicornis</name>
    <name type="common">Cauliflower coral</name>
    <name type="synonym">Millepora damicornis</name>
    <dbReference type="NCBI Taxonomy" id="46731"/>
    <lineage>
        <taxon>Eukaryota</taxon>
        <taxon>Metazoa</taxon>
        <taxon>Cnidaria</taxon>
        <taxon>Anthozoa</taxon>
        <taxon>Hexacorallia</taxon>
        <taxon>Scleractinia</taxon>
        <taxon>Astrocoeniina</taxon>
        <taxon>Pocilloporidae</taxon>
        <taxon>Pocillopora</taxon>
    </lineage>
</organism>
<evidence type="ECO:0000313" key="3">
    <source>
        <dbReference type="Proteomes" id="UP000275408"/>
    </source>
</evidence>
<gene>
    <name evidence="2" type="ORF">pdam_00002727</name>
</gene>
<name>A0A3M6TTT7_POCDA</name>
<evidence type="ECO:0000313" key="2">
    <source>
        <dbReference type="EMBL" id="RMX44654.1"/>
    </source>
</evidence>
<dbReference type="AlphaFoldDB" id="A0A3M6TTT7"/>
<feature type="compositionally biased region" description="Basic and acidic residues" evidence="1">
    <location>
        <begin position="64"/>
        <end position="85"/>
    </location>
</feature>
<keyword evidence="3" id="KW-1185">Reference proteome</keyword>
<dbReference type="OrthoDB" id="5964970at2759"/>
<protein>
    <submittedName>
        <fullName evidence="2">Uncharacterized protein</fullName>
    </submittedName>
</protein>
<dbReference type="Proteomes" id="UP000275408">
    <property type="component" value="Unassembled WGS sequence"/>
</dbReference>
<feature type="region of interest" description="Disordered" evidence="1">
    <location>
        <begin position="63"/>
        <end position="92"/>
    </location>
</feature>
<reference evidence="2 3" key="1">
    <citation type="journal article" date="2018" name="Sci. Rep.">
        <title>Comparative analysis of the Pocillopora damicornis genome highlights role of immune system in coral evolution.</title>
        <authorList>
            <person name="Cunning R."/>
            <person name="Bay R.A."/>
            <person name="Gillette P."/>
            <person name="Baker A.C."/>
            <person name="Traylor-Knowles N."/>
        </authorList>
    </citation>
    <scope>NUCLEOTIDE SEQUENCE [LARGE SCALE GENOMIC DNA]</scope>
    <source>
        <strain evidence="2">RSMAS</strain>
        <tissue evidence="2">Whole animal</tissue>
    </source>
</reference>
<dbReference type="EMBL" id="RCHS01002970">
    <property type="protein sequence ID" value="RMX44654.1"/>
    <property type="molecule type" value="Genomic_DNA"/>
</dbReference>
<sequence length="250" mass="28602">MTREAPHGFPAAQVLVELAVNQPFRTDNRRSHGSLHVCFDKKIKQTAFNNFLLSHTPYRCSLGRQKESRSDTKQRAKPNNRDRPPDTSSGLCLPRIPVASVESLTGQMFLQEENLNKGADKCFIDFYSGDEEPINFLSCKSISENRNYETNTSRTSLKSKERGLTRLPQISKKGDCSSFLKTRDKHHDSFHHEELSNAQNYNAKTKSIAINRKRNNPSHDQEVTKVMEDGARITVYQRRLSIEVFMPRTS</sequence>
<accession>A0A3M6TTT7</accession>
<comment type="caution">
    <text evidence="2">The sequence shown here is derived from an EMBL/GenBank/DDBJ whole genome shotgun (WGS) entry which is preliminary data.</text>
</comment>
<proteinExistence type="predicted"/>
<evidence type="ECO:0000256" key="1">
    <source>
        <dbReference type="SAM" id="MobiDB-lite"/>
    </source>
</evidence>